<keyword evidence="8" id="KW-0458">Lysosome</keyword>
<evidence type="ECO:0000256" key="6">
    <source>
        <dbReference type="ARBA" id="ARBA00022737"/>
    </source>
</evidence>
<dbReference type="PANTHER" id="PTHR11024:SF3">
    <property type="entry name" value="NUCLEOPORIN SEH1"/>
    <property type="match status" value="1"/>
</dbReference>
<evidence type="ECO:0000256" key="8">
    <source>
        <dbReference type="ARBA" id="ARBA00023228"/>
    </source>
</evidence>
<dbReference type="PROSITE" id="PS50294">
    <property type="entry name" value="WD_REPEATS_REGION"/>
    <property type="match status" value="1"/>
</dbReference>
<dbReference type="GeneID" id="106666892"/>
<dbReference type="GO" id="GO:0031080">
    <property type="term" value="C:nuclear pore outer ring"/>
    <property type="evidence" value="ECO:0007669"/>
    <property type="project" value="TreeGrafter"/>
</dbReference>
<evidence type="ECO:0000256" key="1">
    <source>
        <dbReference type="ARBA" id="ARBA00004259"/>
    </source>
</evidence>
<keyword evidence="12" id="KW-1185">Reference proteome</keyword>
<dbReference type="Proteomes" id="UP000494040">
    <property type="component" value="Unassembled WGS sequence"/>
</dbReference>
<dbReference type="RefSeq" id="XP_014249904.1">
    <property type="nucleotide sequence ID" value="XM_014394418.2"/>
</dbReference>
<dbReference type="GO" id="GO:1904263">
    <property type="term" value="P:positive regulation of TORC1 signaling"/>
    <property type="evidence" value="ECO:0007669"/>
    <property type="project" value="TreeGrafter"/>
</dbReference>
<feature type="repeat" description="WD" evidence="10">
    <location>
        <begin position="9"/>
        <end position="41"/>
    </location>
</feature>
<evidence type="ECO:0000256" key="4">
    <source>
        <dbReference type="ARBA" id="ARBA00022448"/>
    </source>
</evidence>
<dbReference type="Pfam" id="PF00400">
    <property type="entry name" value="WD40"/>
    <property type="match status" value="2"/>
</dbReference>
<keyword evidence="4" id="KW-0813">Transport</keyword>
<reference evidence="11" key="1">
    <citation type="submission" date="2022-01" db="UniProtKB">
        <authorList>
            <consortium name="EnsemblMetazoa"/>
        </authorList>
    </citation>
    <scope>IDENTIFICATION</scope>
</reference>
<keyword evidence="5 10" id="KW-0853">WD repeat</keyword>
<evidence type="ECO:0000313" key="12">
    <source>
        <dbReference type="Proteomes" id="UP000494040"/>
    </source>
</evidence>
<evidence type="ECO:0000256" key="10">
    <source>
        <dbReference type="PROSITE-ProRule" id="PRU00221"/>
    </source>
</evidence>
<comment type="subcellular location">
    <subcellularLocation>
        <location evidence="2">Lysosome</location>
    </subcellularLocation>
    <subcellularLocation>
        <location evidence="1">Nucleus envelope</location>
    </subcellularLocation>
</comment>
<dbReference type="GO" id="GO:0005764">
    <property type="term" value="C:lysosome"/>
    <property type="evidence" value="ECO:0007669"/>
    <property type="project" value="UniProtKB-SubCell"/>
</dbReference>
<keyword evidence="7" id="KW-0653">Protein transport</keyword>
<organism evidence="11 12">
    <name type="scientific">Cimex lectularius</name>
    <name type="common">Bed bug</name>
    <name type="synonym">Acanthia lectularia</name>
    <dbReference type="NCBI Taxonomy" id="79782"/>
    <lineage>
        <taxon>Eukaryota</taxon>
        <taxon>Metazoa</taxon>
        <taxon>Ecdysozoa</taxon>
        <taxon>Arthropoda</taxon>
        <taxon>Hexapoda</taxon>
        <taxon>Insecta</taxon>
        <taxon>Pterygota</taxon>
        <taxon>Neoptera</taxon>
        <taxon>Paraneoptera</taxon>
        <taxon>Hemiptera</taxon>
        <taxon>Heteroptera</taxon>
        <taxon>Panheteroptera</taxon>
        <taxon>Cimicomorpha</taxon>
        <taxon>Cimicidae</taxon>
        <taxon>Cimex</taxon>
    </lineage>
</organism>
<evidence type="ECO:0000313" key="11">
    <source>
        <dbReference type="EnsemblMetazoa" id="XP_014249904.1"/>
    </source>
</evidence>
<accession>A0A8I6RNT8</accession>
<comment type="similarity">
    <text evidence="3">Belongs to the WD repeat SEC13 family.</text>
</comment>
<evidence type="ECO:0008006" key="13">
    <source>
        <dbReference type="Google" id="ProtNLM"/>
    </source>
</evidence>
<dbReference type="GO" id="GO:0035859">
    <property type="term" value="C:Seh1-associated complex"/>
    <property type="evidence" value="ECO:0007669"/>
    <property type="project" value="TreeGrafter"/>
</dbReference>
<dbReference type="Gene3D" id="2.130.10.10">
    <property type="entry name" value="YVTN repeat-like/Quinoprotein amine dehydrogenase"/>
    <property type="match status" value="1"/>
</dbReference>
<dbReference type="InterPro" id="IPR015943">
    <property type="entry name" value="WD40/YVTN_repeat-like_dom_sf"/>
</dbReference>
<dbReference type="InterPro" id="IPR037363">
    <property type="entry name" value="Sec13/Seh1_fam"/>
</dbReference>
<dbReference type="InterPro" id="IPR001680">
    <property type="entry name" value="WD40_rpt"/>
</dbReference>
<dbReference type="SMART" id="SM00320">
    <property type="entry name" value="WD40"/>
    <property type="match status" value="4"/>
</dbReference>
<evidence type="ECO:0000256" key="3">
    <source>
        <dbReference type="ARBA" id="ARBA00010102"/>
    </source>
</evidence>
<keyword evidence="9" id="KW-0539">Nucleus</keyword>
<proteinExistence type="inferred from homology"/>
<keyword evidence="6" id="KW-0677">Repeat</keyword>
<dbReference type="InterPro" id="IPR036322">
    <property type="entry name" value="WD40_repeat_dom_sf"/>
</dbReference>
<evidence type="ECO:0000256" key="5">
    <source>
        <dbReference type="ARBA" id="ARBA00022574"/>
    </source>
</evidence>
<dbReference type="GO" id="GO:0034198">
    <property type="term" value="P:cellular response to amino acid starvation"/>
    <property type="evidence" value="ECO:0007669"/>
    <property type="project" value="TreeGrafter"/>
</dbReference>
<feature type="repeat" description="WD" evidence="10">
    <location>
        <begin position="333"/>
        <end position="364"/>
    </location>
</feature>
<dbReference type="OrthoDB" id="364224at2759"/>
<dbReference type="SUPFAM" id="SSF50978">
    <property type="entry name" value="WD40 repeat-like"/>
    <property type="match status" value="1"/>
</dbReference>
<name>A0A8I6RNT8_CIMLE</name>
<dbReference type="GO" id="GO:0005198">
    <property type="term" value="F:structural molecule activity"/>
    <property type="evidence" value="ECO:0007669"/>
    <property type="project" value="InterPro"/>
</dbReference>
<evidence type="ECO:0000256" key="9">
    <source>
        <dbReference type="ARBA" id="ARBA00023242"/>
    </source>
</evidence>
<sequence length="381" mass="43687">MAKIFEQELPGEGSVLVAVAFNVHGTRMATSTSDRAVKIWDYDGSESKPWKSVAVWKDAYGTVSHLSWGHPQIGQFLAMSCCDRRIIICKEMSSKSNSIYLELQSWKNVFTIVLPHFPATDIQFSPIEMGLILAVSTTDGKIWLYSAPSDNLYNWEMVQSVYIPFKCTKLIWNPSYKREKLPKNRSIIKVHQEQKKRPLPRDYIRNALRIGRPTRTAYDPNELPKMPFVPTDNDQYILIPQHQMLAAISDEPSKNGKGLISFVQYFPAAKQWYPLSVKFDGKEPVYDLSFIPRLNRCYDMFLVASGQIHLYTLFQILNKNGVVRYQLNLINTFANEKEGIFKVSWDLIGSSVFSAGTDKSIRLWRENEKHKFINTAVVTPS</sequence>
<protein>
    <recommendedName>
        <fullName evidence="13">WD repeat-containing protein 55 homolog</fullName>
    </recommendedName>
</protein>
<dbReference type="AlphaFoldDB" id="A0A8I6RNT8"/>
<dbReference type="GO" id="GO:0015031">
    <property type="term" value="P:protein transport"/>
    <property type="evidence" value="ECO:0007669"/>
    <property type="project" value="UniProtKB-KW"/>
</dbReference>
<evidence type="ECO:0000256" key="7">
    <source>
        <dbReference type="ARBA" id="ARBA00022927"/>
    </source>
</evidence>
<evidence type="ECO:0000256" key="2">
    <source>
        <dbReference type="ARBA" id="ARBA00004371"/>
    </source>
</evidence>
<dbReference type="PROSITE" id="PS50082">
    <property type="entry name" value="WD_REPEATS_2"/>
    <property type="match status" value="2"/>
</dbReference>
<dbReference type="EnsemblMetazoa" id="XM_014394418.2">
    <property type="protein sequence ID" value="XP_014249904.1"/>
    <property type="gene ID" value="LOC106666892"/>
</dbReference>
<dbReference type="PANTHER" id="PTHR11024">
    <property type="entry name" value="NUCLEAR PORE COMPLEX PROTEIN SEC13 / SEH1 FAMILY MEMBER"/>
    <property type="match status" value="1"/>
</dbReference>